<evidence type="ECO:0000259" key="15">
    <source>
        <dbReference type="Pfam" id="PF04675"/>
    </source>
</evidence>
<dbReference type="GO" id="GO:0006281">
    <property type="term" value="P:DNA repair"/>
    <property type="evidence" value="ECO:0007669"/>
    <property type="project" value="UniProtKB-KW"/>
</dbReference>
<evidence type="ECO:0000256" key="5">
    <source>
        <dbReference type="ARBA" id="ARBA00022723"/>
    </source>
</evidence>
<evidence type="ECO:0000256" key="4">
    <source>
        <dbReference type="ARBA" id="ARBA00022705"/>
    </source>
</evidence>
<dbReference type="GO" id="GO:0006273">
    <property type="term" value="P:lagging strand elongation"/>
    <property type="evidence" value="ECO:0007669"/>
    <property type="project" value="TreeGrafter"/>
</dbReference>
<evidence type="ECO:0000256" key="3">
    <source>
        <dbReference type="ARBA" id="ARBA00022618"/>
    </source>
</evidence>
<dbReference type="Gene3D" id="1.10.3260.10">
    <property type="entry name" value="DNA ligase, ATP-dependent, N-terminal domain"/>
    <property type="match status" value="1"/>
</dbReference>
<dbReference type="SUPFAM" id="SSF117018">
    <property type="entry name" value="ATP-dependent DNA ligase DNA-binding domain"/>
    <property type="match status" value="1"/>
</dbReference>
<dbReference type="SUPFAM" id="SSF56091">
    <property type="entry name" value="DNA ligase/mRNA capping enzyme, catalytic domain"/>
    <property type="match status" value="1"/>
</dbReference>
<keyword evidence="10" id="KW-0233">DNA recombination</keyword>
<keyword evidence="2 16" id="KW-0436">Ligase</keyword>
<dbReference type="FunFam" id="1.10.3260.10:FF:000007">
    <property type="entry name" value="DNA ligase"/>
    <property type="match status" value="1"/>
</dbReference>
<evidence type="ECO:0000256" key="11">
    <source>
        <dbReference type="ARBA" id="ARBA00023204"/>
    </source>
</evidence>
<dbReference type="InterPro" id="IPR016059">
    <property type="entry name" value="DNA_ligase_ATP-dep_CS"/>
</dbReference>
<keyword evidence="9" id="KW-0460">Magnesium</keyword>
<feature type="compositionally biased region" description="Basic and acidic residues" evidence="13">
    <location>
        <begin position="347"/>
        <end position="359"/>
    </location>
</feature>
<keyword evidence="7" id="KW-0227">DNA damage</keyword>
<feature type="domain" description="DNA ligase ATP-dependent N-terminal" evidence="15">
    <location>
        <begin position="28"/>
        <end position="201"/>
    </location>
</feature>
<evidence type="ECO:0000256" key="10">
    <source>
        <dbReference type="ARBA" id="ARBA00023172"/>
    </source>
</evidence>
<protein>
    <submittedName>
        <fullName evidence="16">DNA ligase I, ATP-dependent Dnl1</fullName>
    </submittedName>
</protein>
<keyword evidence="8" id="KW-0067">ATP-binding</keyword>
<evidence type="ECO:0000256" key="6">
    <source>
        <dbReference type="ARBA" id="ARBA00022741"/>
    </source>
</evidence>
<keyword evidence="3" id="KW-0132">Cell division</keyword>
<dbReference type="GO" id="GO:0046872">
    <property type="term" value="F:metal ion binding"/>
    <property type="evidence" value="ECO:0007669"/>
    <property type="project" value="UniProtKB-KW"/>
</dbReference>
<comment type="similarity">
    <text evidence="1">Belongs to the ATP-dependent DNA ligase family.</text>
</comment>
<dbReference type="PANTHER" id="PTHR45674">
    <property type="entry name" value="DNA LIGASE 1/3 FAMILY MEMBER"/>
    <property type="match status" value="1"/>
</dbReference>
<accession>T1C5F2</accession>
<feature type="domain" description="ATP-dependent DNA ligase family profile" evidence="14">
    <location>
        <begin position="252"/>
        <end position="350"/>
    </location>
</feature>
<dbReference type="AlphaFoldDB" id="T1C5F2"/>
<dbReference type="InterPro" id="IPR012308">
    <property type="entry name" value="DNA_ligase_ATP-dep_N"/>
</dbReference>
<dbReference type="InterPro" id="IPR036599">
    <property type="entry name" value="DNA_ligase_N_sf"/>
</dbReference>
<proteinExistence type="inferred from homology"/>
<evidence type="ECO:0000313" key="16">
    <source>
        <dbReference type="EMBL" id="EQD61340.1"/>
    </source>
</evidence>
<dbReference type="InterPro" id="IPR050191">
    <property type="entry name" value="ATP-dep_DNA_ligase"/>
</dbReference>
<dbReference type="EMBL" id="AUZZ01002188">
    <property type="protein sequence ID" value="EQD61340.1"/>
    <property type="molecule type" value="Genomic_DNA"/>
</dbReference>
<evidence type="ECO:0000256" key="7">
    <source>
        <dbReference type="ARBA" id="ARBA00022763"/>
    </source>
</evidence>
<keyword evidence="4" id="KW-0235">DNA replication</keyword>
<dbReference type="Gene3D" id="3.30.470.30">
    <property type="entry name" value="DNA ligase/mRNA capping enzyme"/>
    <property type="match status" value="1"/>
</dbReference>
<dbReference type="GO" id="GO:0003677">
    <property type="term" value="F:DNA binding"/>
    <property type="evidence" value="ECO:0007669"/>
    <property type="project" value="InterPro"/>
</dbReference>
<evidence type="ECO:0000256" key="2">
    <source>
        <dbReference type="ARBA" id="ARBA00022598"/>
    </source>
</evidence>
<keyword evidence="12" id="KW-0131">Cell cycle</keyword>
<dbReference type="Pfam" id="PF01068">
    <property type="entry name" value="DNA_ligase_A_M"/>
    <property type="match status" value="1"/>
</dbReference>
<name>T1C5F2_9ZZZZ</name>
<reference evidence="16" key="1">
    <citation type="submission" date="2013-08" db="EMBL/GenBank/DDBJ databases">
        <authorList>
            <person name="Mendez C."/>
            <person name="Richter M."/>
            <person name="Ferrer M."/>
            <person name="Sanchez J."/>
        </authorList>
    </citation>
    <scope>NUCLEOTIDE SEQUENCE</scope>
</reference>
<dbReference type="Pfam" id="PF04675">
    <property type="entry name" value="DNA_ligase_A_N"/>
    <property type="match status" value="1"/>
</dbReference>
<sequence length="367" mass="40729">MRGAEAETFCARDKKLNSDYLPVLSMLFSELAAYYQKLEDVSSRLKMIDIMADMFREASKDEVKDIIYMTEGVLAPSFEGLDFGVAEKLLEEAIAVATGLRKEDAEKAYKKYGDMGIAAQELIRQSKLKRMNSKKYTVIEVYNTMNKIASTSGSGSKDLKIKMLAELLAGSSPEEARYLARYPIGQLRLGAGDSTILEALSVAFTGTRESKAELENAYNICSDLGYIGEVLSKKGIDEVRSLKVSLFKPIRPALAERLPTAEGIIKKMGGKCAVEQKYDGFRCQIHKSGKKIKIYSRNLEETTSMLPDIARAAIEEVHEEHIIFEGEALGMNEATGLVFAFPGDHAEEKETRHNREDRGTAAAPCRF</sequence>
<dbReference type="InterPro" id="IPR012310">
    <property type="entry name" value="DNA_ligase_ATP-dep_cent"/>
</dbReference>
<keyword evidence="11" id="KW-0234">DNA repair</keyword>
<feature type="region of interest" description="Disordered" evidence="13">
    <location>
        <begin position="347"/>
        <end position="367"/>
    </location>
</feature>
<evidence type="ECO:0000256" key="13">
    <source>
        <dbReference type="SAM" id="MobiDB-lite"/>
    </source>
</evidence>
<dbReference type="GO" id="GO:0005524">
    <property type="term" value="F:ATP binding"/>
    <property type="evidence" value="ECO:0007669"/>
    <property type="project" value="UniProtKB-KW"/>
</dbReference>
<keyword evidence="6" id="KW-0547">Nucleotide-binding</keyword>
<comment type="caution">
    <text evidence="16">The sequence shown here is derived from an EMBL/GenBank/DDBJ whole genome shotgun (WGS) entry which is preliminary data.</text>
</comment>
<dbReference type="GO" id="GO:0006310">
    <property type="term" value="P:DNA recombination"/>
    <property type="evidence" value="ECO:0007669"/>
    <property type="project" value="UniProtKB-KW"/>
</dbReference>
<organism evidence="16">
    <name type="scientific">mine drainage metagenome</name>
    <dbReference type="NCBI Taxonomy" id="410659"/>
    <lineage>
        <taxon>unclassified sequences</taxon>
        <taxon>metagenomes</taxon>
        <taxon>ecological metagenomes</taxon>
    </lineage>
</organism>
<evidence type="ECO:0000256" key="8">
    <source>
        <dbReference type="ARBA" id="ARBA00022840"/>
    </source>
</evidence>
<keyword evidence="5" id="KW-0479">Metal-binding</keyword>
<dbReference type="PROSITE" id="PS00697">
    <property type="entry name" value="DNA_LIGASE_A1"/>
    <property type="match status" value="1"/>
</dbReference>
<reference evidence="16" key="2">
    <citation type="journal article" date="2014" name="ISME J.">
        <title>Microbial stratification in low pH oxic and suboxic macroscopic growths along an acid mine drainage.</title>
        <authorList>
            <person name="Mendez-Garcia C."/>
            <person name="Mesa V."/>
            <person name="Sprenger R.R."/>
            <person name="Richter M."/>
            <person name="Diez M.S."/>
            <person name="Solano J."/>
            <person name="Bargiela R."/>
            <person name="Golyshina O.V."/>
            <person name="Manteca A."/>
            <person name="Ramos J.L."/>
            <person name="Gallego J.R."/>
            <person name="Llorente I."/>
            <person name="Martins Dos Santos V.A."/>
            <person name="Jensen O.N."/>
            <person name="Pelaez A.I."/>
            <person name="Sanchez J."/>
            <person name="Ferrer M."/>
        </authorList>
    </citation>
    <scope>NUCLEOTIDE SEQUENCE</scope>
</reference>
<dbReference type="PANTHER" id="PTHR45674:SF4">
    <property type="entry name" value="DNA LIGASE 1"/>
    <property type="match status" value="1"/>
</dbReference>
<evidence type="ECO:0000256" key="1">
    <source>
        <dbReference type="ARBA" id="ARBA00007572"/>
    </source>
</evidence>
<gene>
    <name evidence="16" type="ORF">B2A_03265</name>
</gene>
<dbReference type="GO" id="GO:0051301">
    <property type="term" value="P:cell division"/>
    <property type="evidence" value="ECO:0007669"/>
    <property type="project" value="UniProtKB-KW"/>
</dbReference>
<evidence type="ECO:0000256" key="9">
    <source>
        <dbReference type="ARBA" id="ARBA00022842"/>
    </source>
</evidence>
<dbReference type="GO" id="GO:0003910">
    <property type="term" value="F:DNA ligase (ATP) activity"/>
    <property type="evidence" value="ECO:0007669"/>
    <property type="project" value="InterPro"/>
</dbReference>
<evidence type="ECO:0000256" key="12">
    <source>
        <dbReference type="ARBA" id="ARBA00023306"/>
    </source>
</evidence>
<evidence type="ECO:0000259" key="14">
    <source>
        <dbReference type="Pfam" id="PF01068"/>
    </source>
</evidence>